<evidence type="ECO:0000256" key="6">
    <source>
        <dbReference type="PROSITE-ProRule" id="PRU00433"/>
    </source>
</evidence>
<dbReference type="EMBL" id="LR699119">
    <property type="protein sequence ID" value="VVC75575.1"/>
    <property type="molecule type" value="Genomic_DNA"/>
</dbReference>
<evidence type="ECO:0000256" key="4">
    <source>
        <dbReference type="ARBA" id="ARBA00022982"/>
    </source>
</evidence>
<dbReference type="Proteomes" id="UP000324194">
    <property type="component" value="Chromosome 1"/>
</dbReference>
<evidence type="ECO:0000313" key="8">
    <source>
        <dbReference type="EMBL" id="VVC75575.1"/>
    </source>
</evidence>
<keyword evidence="4" id="KW-0249">Electron transport</keyword>
<feature type="domain" description="Cytochrome c" evidence="7">
    <location>
        <begin position="435"/>
        <end position="515"/>
    </location>
</feature>
<evidence type="ECO:0000256" key="2">
    <source>
        <dbReference type="ARBA" id="ARBA00022617"/>
    </source>
</evidence>
<protein>
    <submittedName>
        <fullName evidence="8">Nicotinate dehydrogenase subunit B</fullName>
    </submittedName>
</protein>
<keyword evidence="9" id="KW-1185">Reference proteome</keyword>
<evidence type="ECO:0000259" key="7">
    <source>
        <dbReference type="PROSITE" id="PS51007"/>
    </source>
</evidence>
<dbReference type="InterPro" id="IPR036909">
    <property type="entry name" value="Cyt_c-like_dom_sf"/>
</dbReference>
<dbReference type="GO" id="GO:0005506">
    <property type="term" value="F:iron ion binding"/>
    <property type="evidence" value="ECO:0007669"/>
    <property type="project" value="InterPro"/>
</dbReference>
<dbReference type="Pfam" id="PF13442">
    <property type="entry name" value="Cytochrome_CBB3"/>
    <property type="match status" value="2"/>
</dbReference>
<name>A0A5E4PG16_9COXI</name>
<keyword evidence="2 6" id="KW-0349">Heme</keyword>
<evidence type="ECO:0000256" key="1">
    <source>
        <dbReference type="ARBA" id="ARBA00022448"/>
    </source>
</evidence>
<keyword evidence="5 6" id="KW-0408">Iron</keyword>
<dbReference type="KEGG" id="asip:AQUSIP_08650"/>
<feature type="domain" description="Cytochrome c" evidence="7">
    <location>
        <begin position="343"/>
        <end position="423"/>
    </location>
</feature>
<proteinExistence type="predicted"/>
<dbReference type="InterPro" id="IPR002323">
    <property type="entry name" value="Cyt_CIE"/>
</dbReference>
<dbReference type="PANTHER" id="PTHR35008">
    <property type="entry name" value="BLL4482 PROTEIN-RELATED"/>
    <property type="match status" value="1"/>
</dbReference>
<dbReference type="InterPro" id="IPR051459">
    <property type="entry name" value="Cytochrome_c-type_DH"/>
</dbReference>
<dbReference type="InterPro" id="IPR009056">
    <property type="entry name" value="Cyt_c-like_dom"/>
</dbReference>
<dbReference type="PANTHER" id="PTHR35008:SF8">
    <property type="entry name" value="ALCOHOL DEHYDROGENASE CYTOCHROME C SUBUNIT"/>
    <property type="match status" value="1"/>
</dbReference>
<feature type="domain" description="Cytochrome c" evidence="7">
    <location>
        <begin position="68"/>
        <end position="175"/>
    </location>
</feature>
<evidence type="ECO:0000256" key="3">
    <source>
        <dbReference type="ARBA" id="ARBA00022723"/>
    </source>
</evidence>
<dbReference type="GO" id="GO:0020037">
    <property type="term" value="F:heme binding"/>
    <property type="evidence" value="ECO:0007669"/>
    <property type="project" value="InterPro"/>
</dbReference>
<dbReference type="SUPFAM" id="SSF46626">
    <property type="entry name" value="Cytochrome c"/>
    <property type="match status" value="4"/>
</dbReference>
<evidence type="ECO:0000256" key="5">
    <source>
        <dbReference type="ARBA" id="ARBA00023004"/>
    </source>
</evidence>
<dbReference type="PRINTS" id="PR00607">
    <property type="entry name" value="CYTCHROMECIE"/>
</dbReference>
<keyword evidence="1" id="KW-0813">Transport</keyword>
<dbReference type="Gene3D" id="1.10.760.10">
    <property type="entry name" value="Cytochrome c-like domain"/>
    <property type="match status" value="3"/>
</dbReference>
<reference evidence="8 9" key="1">
    <citation type="submission" date="2019-08" db="EMBL/GenBank/DDBJ databases">
        <authorList>
            <person name="Guy L."/>
        </authorList>
    </citation>
    <scope>NUCLEOTIDE SEQUENCE [LARGE SCALE GENOMIC DNA]</scope>
    <source>
        <strain evidence="8 9">SGT-108</strain>
    </source>
</reference>
<sequence>MRKMMEWIRRNRKFIYFVVFFFLLVILIQTINNIVINARLAANSYVSTGHFPAYPQADLKNKTKEQIARIKRGEFLVKAGDCIACHTLTTGSGARAAFTGGLPMQTPFGVIYSPNITPDKETGIGNWTDDQFITAMREGVSPQGFYYYPAFPYLYFNKITTPDLLAIKAYLDAIPAVRQENRKNDMIWPFNWRFLQLGWRILFFYPQRSGPYQTDPARSAAWNEGAYLVQGPGHCAMCHTPSYYLLSPAVSLGAPIKKYDLTGANIEGYLAPNITKSNLGGIPDNQLLDIFTQYRLLGGSPIQGPMYEAIHDSLIQLPTQSLLSMLQYLKTVESELPPPSGIRATDLGKSIYNNYCSACHEAGIGGAPRFGDTTTWNTLAKSGMQKLYAIAINGGGNMPAKGTCITCNNFEIELAVDYIVSASGQKQEDYTAQEPVPLSGAQIYQAHCSRCHDNTQTTAPQLGDRKAWQPIEANGFLQTYQNIVTGKKGHPDHGGCTKCTDKEIIAALKYMMQKGSTNKNYDLW</sequence>
<evidence type="ECO:0000313" key="9">
    <source>
        <dbReference type="Proteomes" id="UP000324194"/>
    </source>
</evidence>
<organism evidence="8 9">
    <name type="scientific">Aquicella siphonis</name>
    <dbReference type="NCBI Taxonomy" id="254247"/>
    <lineage>
        <taxon>Bacteria</taxon>
        <taxon>Pseudomonadati</taxon>
        <taxon>Pseudomonadota</taxon>
        <taxon>Gammaproteobacteria</taxon>
        <taxon>Legionellales</taxon>
        <taxon>Coxiellaceae</taxon>
        <taxon>Aquicella</taxon>
    </lineage>
</organism>
<dbReference type="PROSITE" id="PS51007">
    <property type="entry name" value="CYTC"/>
    <property type="match status" value="3"/>
</dbReference>
<dbReference type="GO" id="GO:0009055">
    <property type="term" value="F:electron transfer activity"/>
    <property type="evidence" value="ECO:0007669"/>
    <property type="project" value="InterPro"/>
</dbReference>
<accession>A0A5E4PG16</accession>
<dbReference type="RefSeq" id="WP_172622728.1">
    <property type="nucleotide sequence ID" value="NZ_LR699119.1"/>
</dbReference>
<dbReference type="AlphaFoldDB" id="A0A5E4PG16"/>
<gene>
    <name evidence="8" type="primary">nicB</name>
    <name evidence="8" type="ORF">AQUSIP_08650</name>
</gene>
<keyword evidence="3 6" id="KW-0479">Metal-binding</keyword>